<dbReference type="GO" id="GO:0016787">
    <property type="term" value="F:hydrolase activity"/>
    <property type="evidence" value="ECO:0007669"/>
    <property type="project" value="UniProtKB-KW"/>
</dbReference>
<comment type="caution">
    <text evidence="2">The sequence shown here is derived from an EMBL/GenBank/DDBJ whole genome shotgun (WGS) entry which is preliminary data.</text>
</comment>
<keyword evidence="3" id="KW-1185">Reference proteome</keyword>
<gene>
    <name evidence="2" type="ORF">FHU29_003054</name>
</gene>
<dbReference type="RefSeq" id="WP_064440503.1">
    <property type="nucleotide sequence ID" value="NZ_BDDI01000008.1"/>
</dbReference>
<dbReference type="InterPro" id="IPR051044">
    <property type="entry name" value="MAG_DAG_Lipase"/>
</dbReference>
<name>A0A839RP68_9ACTN</name>
<dbReference type="Proteomes" id="UP000567922">
    <property type="component" value="Unassembled WGS sequence"/>
</dbReference>
<dbReference type="EMBL" id="JACHWS010000003">
    <property type="protein sequence ID" value="MBB3038585.1"/>
    <property type="molecule type" value="Genomic_DNA"/>
</dbReference>
<dbReference type="PANTHER" id="PTHR11614">
    <property type="entry name" value="PHOSPHOLIPASE-RELATED"/>
    <property type="match status" value="1"/>
</dbReference>
<dbReference type="OrthoDB" id="9801217at2"/>
<reference evidence="2 3" key="1">
    <citation type="submission" date="2020-08" db="EMBL/GenBank/DDBJ databases">
        <title>Sequencing the genomes of 1000 actinobacteria strains.</title>
        <authorList>
            <person name="Klenk H.-P."/>
        </authorList>
    </citation>
    <scope>NUCLEOTIDE SEQUENCE [LARGE SCALE GENOMIC DNA]</scope>
    <source>
        <strain evidence="2 3">DSM 45258</strain>
    </source>
</reference>
<dbReference type="Pfam" id="PF12146">
    <property type="entry name" value="Hydrolase_4"/>
    <property type="match status" value="1"/>
</dbReference>
<proteinExistence type="predicted"/>
<dbReference type="InterPro" id="IPR029058">
    <property type="entry name" value="AB_hydrolase_fold"/>
</dbReference>
<evidence type="ECO:0000313" key="2">
    <source>
        <dbReference type="EMBL" id="MBB3038585.1"/>
    </source>
</evidence>
<evidence type="ECO:0000313" key="3">
    <source>
        <dbReference type="Proteomes" id="UP000567922"/>
    </source>
</evidence>
<evidence type="ECO:0000259" key="1">
    <source>
        <dbReference type="Pfam" id="PF12146"/>
    </source>
</evidence>
<protein>
    <submittedName>
        <fullName evidence="2">Alpha-beta hydrolase superfamily lysophospholipase</fullName>
    </submittedName>
</protein>
<dbReference type="Gene3D" id="3.40.50.1820">
    <property type="entry name" value="alpha/beta hydrolase"/>
    <property type="match status" value="1"/>
</dbReference>
<organism evidence="2 3">
    <name type="scientific">Hoyosella altamirensis</name>
    <dbReference type="NCBI Taxonomy" id="616997"/>
    <lineage>
        <taxon>Bacteria</taxon>
        <taxon>Bacillati</taxon>
        <taxon>Actinomycetota</taxon>
        <taxon>Actinomycetes</taxon>
        <taxon>Mycobacteriales</taxon>
        <taxon>Hoyosellaceae</taxon>
        <taxon>Hoyosella</taxon>
    </lineage>
</organism>
<feature type="domain" description="Serine aminopeptidase S33" evidence="1">
    <location>
        <begin position="46"/>
        <end position="268"/>
    </location>
</feature>
<dbReference type="SUPFAM" id="SSF53474">
    <property type="entry name" value="alpha/beta-Hydrolases"/>
    <property type="match status" value="1"/>
</dbReference>
<sequence>MTTWRADVLGDYYQQHTIELGSDPDGEGEIVATLVRYVPPENAVPAPHSTVLYVHGYSDYFFQRHLADRFAAQGYRFYALDLRKCGRSQRPGLTPHFVTDLALYDEELNEALRLIRIDAQGDNAGKGDAGTRVIVAAHSTGGLIAPLWVDRLNREPGGAKGAGIRGLVLNSPWLDMQGSWWLRSIGTAAIEAVGRVQPMRIAQDAKFDGYGTSLHTDRKGEWEYNLDWKPHGGYPARFGWLRAIRRGHFSLQRGLDVGVPALILRSSKTWFSPHYVAEIDSVDCVLDVRQIARWAGCMGNRTVIVPVPGARHDVFLSQKGARETAFRELDEFLSWISATDGLASTDSAAIPTSTAVVS</sequence>
<keyword evidence="2" id="KW-0378">Hydrolase</keyword>
<dbReference type="InterPro" id="IPR022742">
    <property type="entry name" value="Hydrolase_4"/>
</dbReference>
<dbReference type="AlphaFoldDB" id="A0A839RP68"/>
<accession>A0A839RP68</accession>